<dbReference type="eggNOG" id="ENOG502QSEP">
    <property type="taxonomic scope" value="Eukaryota"/>
</dbReference>
<protein>
    <submittedName>
        <fullName evidence="3">Trichothecene 3-O-acetyltransferase</fullName>
    </submittedName>
</protein>
<name>A8NSP5_COPC7</name>
<dbReference type="RefSeq" id="XP_001836059.1">
    <property type="nucleotide sequence ID" value="XM_001836007.1"/>
</dbReference>
<dbReference type="Pfam" id="PF22664">
    <property type="entry name" value="TRI-like_N"/>
    <property type="match status" value="1"/>
</dbReference>
<keyword evidence="4" id="KW-1185">Reference proteome</keyword>
<dbReference type="GeneID" id="6012599"/>
<dbReference type="InParanoid" id="A8NSP5"/>
<evidence type="ECO:0000259" key="2">
    <source>
        <dbReference type="Pfam" id="PF22664"/>
    </source>
</evidence>
<accession>A8NSP5</accession>
<dbReference type="AlphaFoldDB" id="A8NSP5"/>
<sequence length="463" mass="51231">MAEYPLDICGQQPFLLLIYTQITLCFDLPDDSPSSTDQVILTLKRGLERLSESFPWVTGQISKDDVGNGKIAPFESIPPLIVRDLRDDRSIPSMATLKASEFPMRMLDESVIAPRKTIPDDFSSTEPTPVFLLQATFITGGLLLTVLGQHGAMDMTGQAQLIHLLHKACKGEPFTCEEIASGNLQRDTLVPLLDKDYKPGPELDNQLVKIAPPGDASPDLAPASRPPKCVWAYFSFSADCLREIKSIASQALPADATFISTDDALTAFIWQAITRIRFARFEKASISTSTLETQLARAVDVRRFLGVPDTYTGLCQNMTYHQFPFSQIVSAPLGVIAADLRRAVDPKSWKRDLNHATRALATLMQRTPPASRGNISLTANMSLAHSIMLSSWSKPPLYSLDFGLGLGKPVSVRRPQFTPCESLLYLMPKREDGEVSLAVCLKEEEMEQLRTDEEFGKYARYIG</sequence>
<evidence type="ECO:0000313" key="3">
    <source>
        <dbReference type="EMBL" id="EAU85835.1"/>
    </source>
</evidence>
<dbReference type="InterPro" id="IPR051283">
    <property type="entry name" value="Sec_Metabolite_Acyltrans"/>
</dbReference>
<dbReference type="InterPro" id="IPR023213">
    <property type="entry name" value="CAT-like_dom_sf"/>
</dbReference>
<gene>
    <name evidence="3" type="ORF">CC1G_05052</name>
</gene>
<dbReference type="VEuPathDB" id="FungiDB:CC1G_05052"/>
<dbReference type="PANTHER" id="PTHR31896">
    <property type="entry name" value="FAMILY REGULATORY PROTEIN, PUTATIVE (AFU_ORTHOLOGUE AFUA_3G14730)-RELATED"/>
    <property type="match status" value="1"/>
</dbReference>
<dbReference type="EMBL" id="AACS02000008">
    <property type="protein sequence ID" value="EAU85835.1"/>
    <property type="molecule type" value="Genomic_DNA"/>
</dbReference>
<comment type="caution">
    <text evidence="3">The sequence shown here is derived from an EMBL/GenBank/DDBJ whole genome shotgun (WGS) entry which is preliminary data.</text>
</comment>
<keyword evidence="1" id="KW-0808">Transferase</keyword>
<dbReference type="InterPro" id="IPR054710">
    <property type="entry name" value="Tri101-like_N"/>
</dbReference>
<dbReference type="GO" id="GO:0016740">
    <property type="term" value="F:transferase activity"/>
    <property type="evidence" value="ECO:0007669"/>
    <property type="project" value="UniProtKB-KW"/>
</dbReference>
<dbReference type="OMA" id="AFIWQSV"/>
<feature type="domain" description="Trichothecene 3-O-acetyltransferase-like N-terminal" evidence="2">
    <location>
        <begin position="18"/>
        <end position="169"/>
    </location>
</feature>
<dbReference type="KEGG" id="cci:CC1G_05052"/>
<dbReference type="Proteomes" id="UP000001861">
    <property type="component" value="Unassembled WGS sequence"/>
</dbReference>
<evidence type="ECO:0000313" key="4">
    <source>
        <dbReference type="Proteomes" id="UP000001861"/>
    </source>
</evidence>
<dbReference type="PANTHER" id="PTHR31896:SF64">
    <property type="entry name" value="TRICHOTHECENE 3-O-ACETYLTRANSFERASE"/>
    <property type="match status" value="1"/>
</dbReference>
<evidence type="ECO:0000256" key="1">
    <source>
        <dbReference type="ARBA" id="ARBA00022679"/>
    </source>
</evidence>
<reference evidence="3 4" key="1">
    <citation type="journal article" date="2010" name="Proc. Natl. Acad. Sci. U.S.A.">
        <title>Insights into evolution of multicellular fungi from the assembled chromosomes of the mushroom Coprinopsis cinerea (Coprinus cinereus).</title>
        <authorList>
            <person name="Stajich J.E."/>
            <person name="Wilke S.K."/>
            <person name="Ahren D."/>
            <person name="Au C.H."/>
            <person name="Birren B.W."/>
            <person name="Borodovsky M."/>
            <person name="Burns C."/>
            <person name="Canback B."/>
            <person name="Casselton L.A."/>
            <person name="Cheng C.K."/>
            <person name="Deng J."/>
            <person name="Dietrich F.S."/>
            <person name="Fargo D.C."/>
            <person name="Farman M.L."/>
            <person name="Gathman A.C."/>
            <person name="Goldberg J."/>
            <person name="Guigo R."/>
            <person name="Hoegger P.J."/>
            <person name="Hooker J.B."/>
            <person name="Huggins A."/>
            <person name="James T.Y."/>
            <person name="Kamada T."/>
            <person name="Kilaru S."/>
            <person name="Kodira C."/>
            <person name="Kues U."/>
            <person name="Kupfer D."/>
            <person name="Kwan H.S."/>
            <person name="Lomsadze A."/>
            <person name="Li W."/>
            <person name="Lilly W.W."/>
            <person name="Ma L.J."/>
            <person name="Mackey A.J."/>
            <person name="Manning G."/>
            <person name="Martin F."/>
            <person name="Muraguchi H."/>
            <person name="Natvig D.O."/>
            <person name="Palmerini H."/>
            <person name="Ramesh M.A."/>
            <person name="Rehmeyer C.J."/>
            <person name="Roe B.A."/>
            <person name="Shenoy N."/>
            <person name="Stanke M."/>
            <person name="Ter-Hovhannisyan V."/>
            <person name="Tunlid A."/>
            <person name="Velagapudi R."/>
            <person name="Vision T.J."/>
            <person name="Zeng Q."/>
            <person name="Zolan M.E."/>
            <person name="Pukkila P.J."/>
        </authorList>
    </citation>
    <scope>NUCLEOTIDE SEQUENCE [LARGE SCALE GENOMIC DNA]</scope>
    <source>
        <strain evidence="4">Okayama-7 / 130 / ATCC MYA-4618 / FGSC 9003</strain>
    </source>
</reference>
<organism evidence="3 4">
    <name type="scientific">Coprinopsis cinerea (strain Okayama-7 / 130 / ATCC MYA-4618 / FGSC 9003)</name>
    <name type="common">Inky cap fungus</name>
    <name type="synonym">Hormographiella aspergillata</name>
    <dbReference type="NCBI Taxonomy" id="240176"/>
    <lineage>
        <taxon>Eukaryota</taxon>
        <taxon>Fungi</taxon>
        <taxon>Dikarya</taxon>
        <taxon>Basidiomycota</taxon>
        <taxon>Agaricomycotina</taxon>
        <taxon>Agaricomycetes</taxon>
        <taxon>Agaricomycetidae</taxon>
        <taxon>Agaricales</taxon>
        <taxon>Agaricineae</taxon>
        <taxon>Psathyrellaceae</taxon>
        <taxon>Coprinopsis</taxon>
    </lineage>
</organism>
<dbReference type="OrthoDB" id="1862401at2759"/>
<proteinExistence type="predicted"/>
<dbReference type="Gene3D" id="3.30.559.10">
    <property type="entry name" value="Chloramphenicol acetyltransferase-like domain"/>
    <property type="match status" value="2"/>
</dbReference>